<dbReference type="SUPFAM" id="SSF50118">
    <property type="entry name" value="Cell growth inhibitor/plasmid maintenance toxic component"/>
    <property type="match status" value="1"/>
</dbReference>
<protein>
    <recommendedName>
        <fullName evidence="3">Toxin-antitoxin system protein</fullName>
    </recommendedName>
</protein>
<evidence type="ECO:0000313" key="1">
    <source>
        <dbReference type="EMBL" id="OGZ44846.1"/>
    </source>
</evidence>
<gene>
    <name evidence="1" type="ORF">A2756_03325</name>
</gene>
<accession>A0A1G2G3L0</accession>
<comment type="caution">
    <text evidence="1">The sequence shown here is derived from an EMBL/GenBank/DDBJ whole genome shotgun (WGS) entry which is preliminary data.</text>
</comment>
<proteinExistence type="predicted"/>
<dbReference type="AlphaFoldDB" id="A0A1G2G3L0"/>
<evidence type="ECO:0008006" key="3">
    <source>
        <dbReference type="Google" id="ProtNLM"/>
    </source>
</evidence>
<dbReference type="Gene3D" id="2.30.30.110">
    <property type="match status" value="1"/>
</dbReference>
<dbReference type="STRING" id="1802115.A2756_03325"/>
<dbReference type="GO" id="GO:0003677">
    <property type="term" value="F:DNA binding"/>
    <property type="evidence" value="ECO:0007669"/>
    <property type="project" value="InterPro"/>
</dbReference>
<dbReference type="Proteomes" id="UP000177785">
    <property type="component" value="Unassembled WGS sequence"/>
</dbReference>
<reference evidence="1 2" key="1">
    <citation type="journal article" date="2016" name="Nat. Commun.">
        <title>Thousands of microbial genomes shed light on interconnected biogeochemical processes in an aquifer system.</title>
        <authorList>
            <person name="Anantharaman K."/>
            <person name="Brown C.T."/>
            <person name="Hug L.A."/>
            <person name="Sharon I."/>
            <person name="Castelle C.J."/>
            <person name="Probst A.J."/>
            <person name="Thomas B.C."/>
            <person name="Singh A."/>
            <person name="Wilkins M.J."/>
            <person name="Karaoz U."/>
            <person name="Brodie E.L."/>
            <person name="Williams K.H."/>
            <person name="Hubbard S.S."/>
            <person name="Banfield J.F."/>
        </authorList>
    </citation>
    <scope>NUCLEOTIDE SEQUENCE [LARGE SCALE GENOMIC DNA]</scope>
</reference>
<organism evidence="1 2">
    <name type="scientific">Candidatus Ryanbacteria bacterium RIFCSPHIGHO2_01_FULL_48_27</name>
    <dbReference type="NCBI Taxonomy" id="1802115"/>
    <lineage>
        <taxon>Bacteria</taxon>
        <taxon>Candidatus Ryaniibacteriota</taxon>
    </lineage>
</organism>
<dbReference type="Pfam" id="PF02452">
    <property type="entry name" value="PemK_toxin"/>
    <property type="match status" value="1"/>
</dbReference>
<dbReference type="InterPro" id="IPR011067">
    <property type="entry name" value="Plasmid_toxin/cell-grow_inhib"/>
</dbReference>
<evidence type="ECO:0000313" key="2">
    <source>
        <dbReference type="Proteomes" id="UP000177785"/>
    </source>
</evidence>
<dbReference type="InterPro" id="IPR003477">
    <property type="entry name" value="PemK-like"/>
</dbReference>
<name>A0A1G2G3L0_9BACT</name>
<dbReference type="EMBL" id="MHNL01000012">
    <property type="protein sequence ID" value="OGZ44846.1"/>
    <property type="molecule type" value="Genomic_DNA"/>
</dbReference>
<sequence>MRKDYWKWHGKKEQVDDKETRVYFHEREIWFAHLGANVGFEQDGKGENFGRPLLIFRKFNNEVFWGVPLTTREKGGKFYLPIELDDGLPRKAILSQLRLFDAKRLYQKLATVDVATHKRLEAAIIKLAEGE</sequence>